<gene>
    <name evidence="2" type="ORF">P4826_00830</name>
</gene>
<dbReference type="EMBL" id="CP136921">
    <property type="protein sequence ID" value="WOO32706.1"/>
    <property type="molecule type" value="Genomic_DNA"/>
</dbReference>
<dbReference type="Pfam" id="PF12138">
    <property type="entry name" value="Spherulin4"/>
    <property type="match status" value="1"/>
</dbReference>
<evidence type="ECO:0000313" key="2">
    <source>
        <dbReference type="EMBL" id="WOO32706.1"/>
    </source>
</evidence>
<sequence length="399" mass="40847">MHTTSHIASLLALTAALAGCGGGTEKSTAPTTPAPPPPSGIVSLSFITNAQANVFDRGTLSSALNVQAGLDGSNANNLTVTFTTTAGSVSPVQVATNSSGLAATSLSIPTATPTGAVRITATAAANNTAAATFAGYVRAVPNRLELLVPAYFSAGSNAAAWTALTDGATSYPDVAMNVIVKPDNASNGTMTAAITKADDKLITAITALKTAQPRAKVFGYVATGGGANAAISSTDVSVTIDRYIALYPGQLDGIFLDGMATDDSRRAFFQGIYAYANDKGLKVIGNPGAYPAPSYAGLADMLVTYTGPATSYQGADPQPANTWVYDRQNTAQGMLVHTASTCSEMQKLVTDANRPRMNTGLVYVTDQAIGSPWSALPSYWKNLLGTVDATNKGLARPVC</sequence>
<name>A0ABZ0J4Z4_9BURK</name>
<dbReference type="InterPro" id="IPR021986">
    <property type="entry name" value="Spherulin4"/>
</dbReference>
<protein>
    <submittedName>
        <fullName evidence="2">Spherulation-specific family 4 protein</fullName>
    </submittedName>
</protein>
<dbReference type="Gene3D" id="2.60.40.10">
    <property type="entry name" value="Immunoglobulins"/>
    <property type="match status" value="1"/>
</dbReference>
<feature type="chain" id="PRO_5046723699" evidence="1">
    <location>
        <begin position="19"/>
        <end position="399"/>
    </location>
</feature>
<dbReference type="RefSeq" id="WP_317702126.1">
    <property type="nucleotide sequence ID" value="NZ_CP136921.1"/>
</dbReference>
<feature type="signal peptide" evidence="1">
    <location>
        <begin position="1"/>
        <end position="18"/>
    </location>
</feature>
<dbReference type="PANTHER" id="PTHR35040:SF9">
    <property type="entry name" value="4-LIKE CELL SURFACE PROTEIN, PUTATIVE (AFU_ORTHOLOGUE AFUA_4G14080)-RELATED"/>
    <property type="match status" value="1"/>
</dbReference>
<keyword evidence="3" id="KW-1185">Reference proteome</keyword>
<accession>A0ABZ0J4Z4</accession>
<evidence type="ECO:0000313" key="3">
    <source>
        <dbReference type="Proteomes" id="UP001303211"/>
    </source>
</evidence>
<evidence type="ECO:0000256" key="1">
    <source>
        <dbReference type="SAM" id="SignalP"/>
    </source>
</evidence>
<keyword evidence="1" id="KW-0732">Signal</keyword>
<organism evidence="2 3">
    <name type="scientific">Diaphorobacter limosus</name>
    <dbReference type="NCBI Taxonomy" id="3036128"/>
    <lineage>
        <taxon>Bacteria</taxon>
        <taxon>Pseudomonadati</taxon>
        <taxon>Pseudomonadota</taxon>
        <taxon>Betaproteobacteria</taxon>
        <taxon>Burkholderiales</taxon>
        <taxon>Comamonadaceae</taxon>
        <taxon>Diaphorobacter</taxon>
    </lineage>
</organism>
<dbReference type="InterPro" id="IPR013783">
    <property type="entry name" value="Ig-like_fold"/>
</dbReference>
<proteinExistence type="predicted"/>
<dbReference type="Proteomes" id="UP001303211">
    <property type="component" value="Chromosome"/>
</dbReference>
<reference evidence="2 3" key="1">
    <citation type="submission" date="2023-03" db="EMBL/GenBank/DDBJ databases">
        <title>Diaphorobacter basophil sp. nov., isolated from a sewage-treatment plant.</title>
        <authorList>
            <person name="Yang K."/>
        </authorList>
    </citation>
    <scope>NUCLEOTIDE SEQUENCE [LARGE SCALE GENOMIC DNA]</scope>
    <source>
        <strain evidence="2 3">Y-1</strain>
    </source>
</reference>
<dbReference type="PANTHER" id="PTHR35040">
    <property type="match status" value="1"/>
</dbReference>